<evidence type="ECO:0000256" key="2">
    <source>
        <dbReference type="ARBA" id="ARBA00022801"/>
    </source>
</evidence>
<dbReference type="OrthoDB" id="9813282at2"/>
<dbReference type="EMBL" id="CP011005">
    <property type="protein sequence ID" value="AJT42591.1"/>
    <property type="molecule type" value="Genomic_DNA"/>
</dbReference>
<dbReference type="SUPFAM" id="SSF54637">
    <property type="entry name" value="Thioesterase/thiol ester dehydrase-isomerase"/>
    <property type="match status" value="1"/>
</dbReference>
<reference evidence="4 5" key="1">
    <citation type="journal article" date="2015" name="Genome Announc.">
        <title>Complete Genome Sequencing of Protease-Producing Novel Arthrobacter sp. Strain IHBB 11108 Using PacBio Single-Molecule Real-Time Sequencing Technology.</title>
        <authorList>
            <person name="Kiran S."/>
            <person name="Swarnkar M.K."/>
            <person name="Pal M."/>
            <person name="Thakur R."/>
            <person name="Tewari R."/>
            <person name="Singh A.K."/>
            <person name="Gulati A."/>
        </authorList>
    </citation>
    <scope>NUCLEOTIDE SEQUENCE [LARGE SCALE GENOMIC DNA]</scope>
    <source>
        <strain evidence="4 5">IHBB 11108</strain>
    </source>
</reference>
<organism evidence="4 5">
    <name type="scientific">Psychromicrobium lacuslunae</name>
    <dbReference type="NCBI Taxonomy" id="1618207"/>
    <lineage>
        <taxon>Bacteria</taxon>
        <taxon>Bacillati</taxon>
        <taxon>Actinomycetota</taxon>
        <taxon>Actinomycetes</taxon>
        <taxon>Micrococcales</taxon>
        <taxon>Micrococcaceae</taxon>
        <taxon>Psychromicrobium</taxon>
    </lineage>
</organism>
<evidence type="ECO:0000313" key="5">
    <source>
        <dbReference type="Proteomes" id="UP000061839"/>
    </source>
</evidence>
<dbReference type="InterPro" id="IPR029069">
    <property type="entry name" value="HotDog_dom_sf"/>
</dbReference>
<feature type="domain" description="Thioesterase" evidence="3">
    <location>
        <begin position="77"/>
        <end position="154"/>
    </location>
</feature>
<dbReference type="InterPro" id="IPR039298">
    <property type="entry name" value="ACOT13"/>
</dbReference>
<dbReference type="KEGG" id="ari:UM93_15885"/>
<dbReference type="Proteomes" id="UP000061839">
    <property type="component" value="Chromosome"/>
</dbReference>
<keyword evidence="2" id="KW-0378">Hydrolase</keyword>
<gene>
    <name evidence="4" type="ORF">UM93_15885</name>
</gene>
<comment type="similarity">
    <text evidence="1">Belongs to the thioesterase PaaI family.</text>
</comment>
<dbReference type="InterPro" id="IPR003736">
    <property type="entry name" value="PAAI_dom"/>
</dbReference>
<accession>A0A0D4C2L3</accession>
<evidence type="ECO:0000256" key="1">
    <source>
        <dbReference type="ARBA" id="ARBA00008324"/>
    </source>
</evidence>
<dbReference type="PANTHER" id="PTHR21660:SF1">
    <property type="entry name" value="ACYL-COENZYME A THIOESTERASE 13"/>
    <property type="match status" value="1"/>
</dbReference>
<dbReference type="HOGENOM" id="CLU_089876_3_0_11"/>
<evidence type="ECO:0000313" key="4">
    <source>
        <dbReference type="EMBL" id="AJT42591.1"/>
    </source>
</evidence>
<evidence type="ECO:0000259" key="3">
    <source>
        <dbReference type="Pfam" id="PF03061"/>
    </source>
</evidence>
<proteinExistence type="inferred from homology"/>
<dbReference type="Gene3D" id="3.10.129.10">
    <property type="entry name" value="Hotdog Thioesterase"/>
    <property type="match status" value="1"/>
</dbReference>
<dbReference type="NCBIfam" id="TIGR00369">
    <property type="entry name" value="unchar_dom_1"/>
    <property type="match status" value="1"/>
</dbReference>
<dbReference type="GO" id="GO:0047617">
    <property type="term" value="F:fatty acyl-CoA hydrolase activity"/>
    <property type="evidence" value="ECO:0007669"/>
    <property type="project" value="InterPro"/>
</dbReference>
<dbReference type="CDD" id="cd03443">
    <property type="entry name" value="PaaI_thioesterase"/>
    <property type="match status" value="1"/>
</dbReference>
<dbReference type="Pfam" id="PF03061">
    <property type="entry name" value="4HBT"/>
    <property type="match status" value="1"/>
</dbReference>
<keyword evidence="5" id="KW-1185">Reference proteome</keyword>
<dbReference type="PATRIC" id="fig|1618207.4.peg.3234"/>
<dbReference type="RefSeq" id="WP_045076467.1">
    <property type="nucleotide sequence ID" value="NZ_CP011005.1"/>
</dbReference>
<dbReference type="AlphaFoldDB" id="A0A0D4C2L3"/>
<sequence>MDELEIDRVRTIEWQDPLIGANLAKTMSGLEYMQSMIDGKIPAPPISGLMRMTAVSATVGEVTFSCWPDESMYNPIGTVHGGLVCTLLDSVCGCAVQTTLPSGQGYTSLEIKINYLRPVLSGTGELTAIGRVSKPGSRAAFAEGSVLDSNGKLLATASSTLLVFPY</sequence>
<name>A0A0D4C2L3_9MICC</name>
<protein>
    <submittedName>
        <fullName evidence="4">Aromatic compound degradation protein PaaI</fullName>
    </submittedName>
</protein>
<dbReference type="InterPro" id="IPR006683">
    <property type="entry name" value="Thioestr_dom"/>
</dbReference>
<dbReference type="PANTHER" id="PTHR21660">
    <property type="entry name" value="THIOESTERASE SUPERFAMILY MEMBER-RELATED"/>
    <property type="match status" value="1"/>
</dbReference>